<feature type="transmembrane region" description="Helical" evidence="1">
    <location>
        <begin position="40"/>
        <end position="60"/>
    </location>
</feature>
<protein>
    <submittedName>
        <fullName evidence="2">Uncharacterized protein</fullName>
    </submittedName>
</protein>
<dbReference type="EMBL" id="CACRTG010000046">
    <property type="protein sequence ID" value="VYT38113.1"/>
    <property type="molecule type" value="Genomic_DNA"/>
</dbReference>
<organism evidence="2">
    <name type="scientific">[Clostridium] nexile</name>
    <dbReference type="NCBI Taxonomy" id="29361"/>
    <lineage>
        <taxon>Bacteria</taxon>
        <taxon>Bacillati</taxon>
        <taxon>Bacillota</taxon>
        <taxon>Clostridia</taxon>
        <taxon>Lachnospirales</taxon>
        <taxon>Lachnospiraceae</taxon>
        <taxon>Tyzzerella</taxon>
    </lineage>
</organism>
<keyword evidence="1" id="KW-1133">Transmembrane helix</keyword>
<name>A0A6N2W7U4_9FIRM</name>
<gene>
    <name evidence="2" type="ORF">CNLFYP112_00733</name>
</gene>
<sequence>MKKKKVKVLSICALVFSLLPLATFIPTFLGVTLTNGIQTVWAGTNILFILVSLLLSIICVRHAENRSVLNILSTIISIFWLLLMSGIIAFAVLLTFKS</sequence>
<evidence type="ECO:0000256" key="1">
    <source>
        <dbReference type="SAM" id="Phobius"/>
    </source>
</evidence>
<accession>A0A6N2W7U4</accession>
<evidence type="ECO:0000313" key="2">
    <source>
        <dbReference type="EMBL" id="VYT38113.1"/>
    </source>
</evidence>
<dbReference type="AlphaFoldDB" id="A0A6N2W7U4"/>
<keyword evidence="1" id="KW-0472">Membrane</keyword>
<feature type="transmembrane region" description="Helical" evidence="1">
    <location>
        <begin position="72"/>
        <end position="96"/>
    </location>
</feature>
<keyword evidence="1" id="KW-0812">Transmembrane</keyword>
<reference evidence="2" key="1">
    <citation type="submission" date="2019-11" db="EMBL/GenBank/DDBJ databases">
        <authorList>
            <person name="Feng L."/>
        </authorList>
    </citation>
    <scope>NUCLEOTIDE SEQUENCE</scope>
    <source>
        <strain evidence="2">CnexileLFYP112</strain>
    </source>
</reference>
<proteinExistence type="predicted"/>